<dbReference type="EMBL" id="VYQE01000003">
    <property type="protein sequence ID" value="KAA9008317.1"/>
    <property type="molecule type" value="Genomic_DNA"/>
</dbReference>
<dbReference type="InterPro" id="IPR021425">
    <property type="entry name" value="DUF3072"/>
</dbReference>
<organism evidence="1 2">
    <name type="scientific">Histidinibacterium aquaticum</name>
    <dbReference type="NCBI Taxonomy" id="2613962"/>
    <lineage>
        <taxon>Bacteria</taxon>
        <taxon>Pseudomonadati</taxon>
        <taxon>Pseudomonadota</taxon>
        <taxon>Alphaproteobacteria</taxon>
        <taxon>Rhodobacterales</taxon>
        <taxon>Paracoccaceae</taxon>
        <taxon>Histidinibacterium</taxon>
    </lineage>
</organism>
<sequence length="67" mass="7527">MSTNIQPVRGIFDAIQRDEFGPNDDMTPEQAARLRELADKTGEPMDGNLTKLQAQKRIAALEEQVKE</sequence>
<gene>
    <name evidence="1" type="ORF">F3S47_12580</name>
</gene>
<accession>A0A5J5GJT4</accession>
<dbReference type="Proteomes" id="UP000326554">
    <property type="component" value="Unassembled WGS sequence"/>
</dbReference>
<dbReference type="AlphaFoldDB" id="A0A5J5GJT4"/>
<dbReference type="Pfam" id="PF11272">
    <property type="entry name" value="DUF3072"/>
    <property type="match status" value="1"/>
</dbReference>
<protein>
    <submittedName>
        <fullName evidence="1">DUF3072 domain-containing protein</fullName>
    </submittedName>
</protein>
<keyword evidence="2" id="KW-1185">Reference proteome</keyword>
<dbReference type="RefSeq" id="WP_150445601.1">
    <property type="nucleotide sequence ID" value="NZ_VYQE01000003.1"/>
</dbReference>
<proteinExistence type="predicted"/>
<evidence type="ECO:0000313" key="1">
    <source>
        <dbReference type="EMBL" id="KAA9008317.1"/>
    </source>
</evidence>
<name>A0A5J5GJT4_9RHOB</name>
<comment type="caution">
    <text evidence="1">The sequence shown here is derived from an EMBL/GenBank/DDBJ whole genome shotgun (WGS) entry which is preliminary data.</text>
</comment>
<evidence type="ECO:0000313" key="2">
    <source>
        <dbReference type="Proteomes" id="UP000326554"/>
    </source>
</evidence>
<reference evidence="1 2" key="1">
    <citation type="submission" date="2019-09" db="EMBL/GenBank/DDBJ databases">
        <authorList>
            <person name="Park J.-S."/>
            <person name="Choi H.-J."/>
        </authorList>
    </citation>
    <scope>NUCLEOTIDE SEQUENCE [LARGE SCALE GENOMIC DNA]</scope>
    <source>
        <strain evidence="1 2">176SS1-4</strain>
    </source>
</reference>